<feature type="transmembrane region" description="Helical" evidence="6">
    <location>
        <begin position="431"/>
        <end position="452"/>
    </location>
</feature>
<protein>
    <recommendedName>
        <fullName evidence="6">Multidrug and toxin extrusion protein</fullName>
    </recommendedName>
</protein>
<evidence type="ECO:0000256" key="1">
    <source>
        <dbReference type="ARBA" id="ARBA00004141"/>
    </source>
</evidence>
<dbReference type="GO" id="GO:1990961">
    <property type="term" value="P:xenobiotic detoxification by transmembrane export across the plasma membrane"/>
    <property type="evidence" value="ECO:0007669"/>
    <property type="project" value="InterPro"/>
</dbReference>
<evidence type="ECO:0000256" key="2">
    <source>
        <dbReference type="ARBA" id="ARBA00010199"/>
    </source>
</evidence>
<comment type="subcellular location">
    <subcellularLocation>
        <location evidence="1">Membrane</location>
        <topology evidence="1">Multi-pass membrane protein</topology>
    </subcellularLocation>
</comment>
<evidence type="ECO:0000256" key="5">
    <source>
        <dbReference type="ARBA" id="ARBA00023136"/>
    </source>
</evidence>
<reference evidence="7" key="2">
    <citation type="submission" date="2025-08" db="UniProtKB">
        <authorList>
            <consortium name="Ensembl"/>
        </authorList>
    </citation>
    <scope>IDENTIFICATION</scope>
</reference>
<evidence type="ECO:0000256" key="6">
    <source>
        <dbReference type="RuleBase" id="RU004914"/>
    </source>
</evidence>
<evidence type="ECO:0000313" key="7">
    <source>
        <dbReference type="Ensembl" id="ENSMMDP00005016427.1"/>
    </source>
</evidence>
<feature type="transmembrane region" description="Helical" evidence="6">
    <location>
        <begin position="95"/>
        <end position="116"/>
    </location>
</feature>
<reference evidence="7" key="3">
    <citation type="submission" date="2025-09" db="UniProtKB">
        <authorList>
            <consortium name="Ensembl"/>
        </authorList>
    </citation>
    <scope>IDENTIFICATION</scope>
</reference>
<dbReference type="GO" id="GO:0015297">
    <property type="term" value="F:antiporter activity"/>
    <property type="evidence" value="ECO:0007669"/>
    <property type="project" value="InterPro"/>
</dbReference>
<dbReference type="CDD" id="cd13132">
    <property type="entry name" value="MATE_eukaryotic"/>
    <property type="match status" value="1"/>
</dbReference>
<dbReference type="Proteomes" id="UP000472263">
    <property type="component" value="Chromosome 14"/>
</dbReference>
<dbReference type="InterPro" id="IPR002528">
    <property type="entry name" value="MATE_fam"/>
</dbReference>
<comment type="similarity">
    <text evidence="2 6">Belongs to the multi antimicrobial extrusion (MATE) (TC 2.A.66.1) family.</text>
</comment>
<dbReference type="AlphaFoldDB" id="A0A667XMD1"/>
<keyword evidence="3 6" id="KW-0812">Transmembrane</keyword>
<accession>A0A667XMD1</accession>
<keyword evidence="5 6" id="KW-0472">Membrane</keyword>
<proteinExistence type="inferred from homology"/>
<feature type="transmembrane region" description="Helical" evidence="6">
    <location>
        <begin position="401"/>
        <end position="425"/>
    </location>
</feature>
<feature type="transmembrane region" description="Helical" evidence="6">
    <location>
        <begin position="517"/>
        <end position="537"/>
    </location>
</feature>
<dbReference type="GO" id="GO:0016020">
    <property type="term" value="C:membrane"/>
    <property type="evidence" value="ECO:0007669"/>
    <property type="project" value="UniProtKB-SubCell"/>
</dbReference>
<dbReference type="NCBIfam" id="TIGR00797">
    <property type="entry name" value="matE"/>
    <property type="match status" value="1"/>
</dbReference>
<dbReference type="InterPro" id="IPR045069">
    <property type="entry name" value="MATE_euk"/>
</dbReference>
<dbReference type="Ensembl" id="ENSMMDT00005016853.1">
    <property type="protein sequence ID" value="ENSMMDP00005016427.1"/>
    <property type="gene ID" value="ENSMMDG00005008306.1"/>
</dbReference>
<gene>
    <name evidence="7" type="primary">LOC115371669</name>
</gene>
<name>A0A667XMD1_9TELE</name>
<dbReference type="Pfam" id="PF01554">
    <property type="entry name" value="MatE"/>
    <property type="match status" value="2"/>
</dbReference>
<feature type="transmembrane region" description="Helical" evidence="6">
    <location>
        <begin position="62"/>
        <end position="83"/>
    </location>
</feature>
<evidence type="ECO:0000313" key="8">
    <source>
        <dbReference type="Proteomes" id="UP000472263"/>
    </source>
</evidence>
<reference evidence="7" key="1">
    <citation type="submission" date="2019-06" db="EMBL/GenBank/DDBJ databases">
        <authorList>
            <consortium name="Wellcome Sanger Institute Data Sharing"/>
        </authorList>
    </citation>
    <scope>NUCLEOTIDE SEQUENCE [LARGE SCALE GENOMIC DNA]</scope>
</reference>
<comment type="caution">
    <text evidence="6">Lacks conserved residue(s) required for the propagation of feature annotation.</text>
</comment>
<evidence type="ECO:0000256" key="3">
    <source>
        <dbReference type="ARBA" id="ARBA00022692"/>
    </source>
</evidence>
<dbReference type="GeneTree" id="ENSGT00940000163234"/>
<dbReference type="GO" id="GO:0042910">
    <property type="term" value="F:xenobiotic transmembrane transporter activity"/>
    <property type="evidence" value="ECO:0007669"/>
    <property type="project" value="InterPro"/>
</dbReference>
<keyword evidence="8" id="KW-1185">Reference proteome</keyword>
<sequence length="542" mass="57720">MEDSAANTACANGVNGECKTDEAPAGASHGSASHTCCGSCLKAIKSWIPVVYRNEAVQLLKLGGPVVISQLMTYLIGFVSMVFCGHLGKTELAGVALAIAAINVMGISIGYGLASACDTLISQTYGSGNLKRVGVILQRGTLILLLACLPCWAFLINTQPILLAVGQSPDVARLSQLYVKISMPGLPVICFGSQGIMWPQVITGVVGNILNAVINYTFLYVLDLGVAGSAAASVTSQCSLAVILFVFIRLQGLHKATWDGWSQESLQEWGPFTRLAISSMVMHCLEWWLYEIAGLLAGTISETELGAQAIIYQLSCIVYMIPSGLSVAASVRVGNALGAGNTEQAKLSCKVSLLCGCMTQCIYREDMVQRVADVMNMYGVVHVGDATSVTGGIIRGAGKQVIGALCSLVGFYFIGFPIGTSLMFAGQMGILGLWSGLFICVVLQSIFFLIFLCKLNWKKATEEAMERAGVRVMERNTDLGMENKAEGKPEGLDAGQHETPTTAEGLSVRQLVLRRGLALLLMVLIFAAGVLISELLIRQMFK</sequence>
<feature type="transmembrane region" description="Helical" evidence="6">
    <location>
        <begin position="218"/>
        <end position="248"/>
    </location>
</feature>
<organism evidence="7 8">
    <name type="scientific">Myripristis murdjan</name>
    <name type="common">pinecone soldierfish</name>
    <dbReference type="NCBI Taxonomy" id="586833"/>
    <lineage>
        <taxon>Eukaryota</taxon>
        <taxon>Metazoa</taxon>
        <taxon>Chordata</taxon>
        <taxon>Craniata</taxon>
        <taxon>Vertebrata</taxon>
        <taxon>Euteleostomi</taxon>
        <taxon>Actinopterygii</taxon>
        <taxon>Neopterygii</taxon>
        <taxon>Teleostei</taxon>
        <taxon>Neoteleostei</taxon>
        <taxon>Acanthomorphata</taxon>
        <taxon>Holocentriformes</taxon>
        <taxon>Holocentridae</taxon>
        <taxon>Myripristis</taxon>
    </lineage>
</organism>
<feature type="transmembrane region" description="Helical" evidence="6">
    <location>
        <begin position="136"/>
        <end position="156"/>
    </location>
</feature>
<evidence type="ECO:0000256" key="4">
    <source>
        <dbReference type="ARBA" id="ARBA00022989"/>
    </source>
</evidence>
<keyword evidence="4 6" id="KW-1133">Transmembrane helix</keyword>
<dbReference type="PANTHER" id="PTHR11206">
    <property type="entry name" value="MULTIDRUG RESISTANCE PROTEIN"/>
    <property type="match status" value="1"/>
</dbReference>